<protein>
    <recommendedName>
        <fullName evidence="3">Transposase</fullName>
    </recommendedName>
</protein>
<evidence type="ECO:0000313" key="1">
    <source>
        <dbReference type="EMBL" id="GAA3994657.1"/>
    </source>
</evidence>
<proteinExistence type="predicted"/>
<evidence type="ECO:0000313" key="2">
    <source>
        <dbReference type="Proteomes" id="UP001501627"/>
    </source>
</evidence>
<reference evidence="2" key="1">
    <citation type="journal article" date="2019" name="Int. J. Syst. Evol. Microbiol.">
        <title>The Global Catalogue of Microorganisms (GCM) 10K type strain sequencing project: providing services to taxonomists for standard genome sequencing and annotation.</title>
        <authorList>
            <consortium name="The Broad Institute Genomics Platform"/>
            <consortium name="The Broad Institute Genome Sequencing Center for Infectious Disease"/>
            <person name="Wu L."/>
            <person name="Ma J."/>
        </authorList>
    </citation>
    <scope>NUCLEOTIDE SEQUENCE [LARGE SCALE GENOMIC DNA]</scope>
    <source>
        <strain evidence="2">JCM 17561</strain>
    </source>
</reference>
<dbReference type="Proteomes" id="UP001501627">
    <property type="component" value="Unassembled WGS sequence"/>
</dbReference>
<sequence length="194" mass="20800">MPPTPIIRGTQVTYQGIPYTVRSVDGNVLALESDDGHFCRFAHVSSVIVCPPPAAAPAVDSLPAPAAAVQGAGIHSYLWHQVFLTDPVGQWLCMSFSRACPTCGFDPLQPLCHLPPDPQFICDGCGGTFAADLSPCSDMSTPAPVEINGQSGLLLQRLQREDANRAAWMAIADFLALQNLRDSLRNSQRQEAKA</sequence>
<gene>
    <name evidence="1" type="ORF">GCM10022279_17810</name>
</gene>
<comment type="caution">
    <text evidence="1">The sequence shown here is derived from an EMBL/GenBank/DDBJ whole genome shotgun (WGS) entry which is preliminary data.</text>
</comment>
<name>A0ABP7RBJ6_9BURK</name>
<keyword evidence="2" id="KW-1185">Reference proteome</keyword>
<dbReference type="EMBL" id="BAABBP010000013">
    <property type="protein sequence ID" value="GAA3994657.1"/>
    <property type="molecule type" value="Genomic_DNA"/>
</dbReference>
<evidence type="ECO:0008006" key="3">
    <source>
        <dbReference type="Google" id="ProtNLM"/>
    </source>
</evidence>
<organism evidence="1 2">
    <name type="scientific">Comamonas faecalis</name>
    <dbReference type="NCBI Taxonomy" id="1387849"/>
    <lineage>
        <taxon>Bacteria</taxon>
        <taxon>Pseudomonadati</taxon>
        <taxon>Pseudomonadota</taxon>
        <taxon>Betaproteobacteria</taxon>
        <taxon>Burkholderiales</taxon>
        <taxon>Comamonadaceae</taxon>
        <taxon>Comamonas</taxon>
    </lineage>
</organism>
<dbReference type="RefSeq" id="WP_344869366.1">
    <property type="nucleotide sequence ID" value="NZ_BAABBP010000013.1"/>
</dbReference>
<accession>A0ABP7RBJ6</accession>